<feature type="region of interest" description="Disordered" evidence="8">
    <location>
        <begin position="17"/>
        <end position="94"/>
    </location>
</feature>
<dbReference type="EMBL" id="KN840442">
    <property type="protein sequence ID" value="KIP11999.1"/>
    <property type="molecule type" value="Genomic_DNA"/>
</dbReference>
<feature type="region of interest" description="Disordered" evidence="8">
    <location>
        <begin position="220"/>
        <end position="396"/>
    </location>
</feature>
<evidence type="ECO:0000256" key="7">
    <source>
        <dbReference type="SAM" id="Coils"/>
    </source>
</evidence>
<dbReference type="InterPro" id="IPR037869">
    <property type="entry name" value="Spp1/CFP1"/>
</dbReference>
<dbReference type="SMART" id="SM00249">
    <property type="entry name" value="PHD"/>
    <property type="match status" value="1"/>
</dbReference>
<proteinExistence type="predicted"/>
<feature type="compositionally biased region" description="Basic residues" evidence="8">
    <location>
        <begin position="505"/>
        <end position="514"/>
    </location>
</feature>
<dbReference type="PROSITE" id="PS50016">
    <property type="entry name" value="ZF_PHD_2"/>
    <property type="match status" value="1"/>
</dbReference>
<feature type="compositionally biased region" description="Low complexity" evidence="8">
    <location>
        <begin position="597"/>
        <end position="611"/>
    </location>
</feature>
<dbReference type="Gene3D" id="3.30.40.10">
    <property type="entry name" value="Zinc/RING finger domain, C3HC4 (zinc finger)"/>
    <property type="match status" value="1"/>
</dbReference>
<dbReference type="CDD" id="cd16039">
    <property type="entry name" value="PHD_SPP1"/>
    <property type="match status" value="1"/>
</dbReference>
<dbReference type="AlphaFoldDB" id="A0A0C3P298"/>
<evidence type="ECO:0000256" key="6">
    <source>
        <dbReference type="PROSITE-ProRule" id="PRU00146"/>
    </source>
</evidence>
<feature type="compositionally biased region" description="Polar residues" evidence="8">
    <location>
        <begin position="374"/>
        <end position="383"/>
    </location>
</feature>
<feature type="domain" description="PHD-type" evidence="9">
    <location>
        <begin position="749"/>
        <end position="800"/>
    </location>
</feature>
<sequence>MASLGMEGLEALVQAATQRLNEEMTEDTEQANSSRRDPLLHAQQSPLMTTVERSVPSSPLVGRDAPFNARPSPQGASDTPPQHEQRLVPIQSHIQAFSSPTHVLVPVRENAVATSSSLLVPASASRQSSRTTHPSDLMMDDTEALPPPPKRRRSSERSVRTALPDPALPTATPYSPLTDVTSQAKVEPIPLIGPGVAPPLDKSHISTRIVGLTPKTVVELESNSTRESGSPTPVPVPSRLTSVSANPPLVPASPDVDNVNVRATSSPMTLLSVASNDAPAPEAHSKPKTKRKRAEGKEASRSKGKERLAERRMQHNSTARDDDTDDWFREQFGEPVATKSPDASSAVLAATEPSTRPDPSVIHPKKPSRLSPPSHRTTASSRKLPQEWRGRSPTPLAMLEAELEGVITISARPLSPAPPLVKSQSMSPSPRRKPESLPPIDVDLDTELERAVAGEVEPDVPPTPKQKPRPRPRPRPKVKAEDPVQLDVEDELLALLDGGDGGEKARKHRTHHAHTQPPTSAKDDISTPMTSSDGAGPSEHRGRKKHALRVTKAIAPGSAVSSPALDGVSTMPPPTSRDVSQARDNSTARIAKDEYEPLTAAPTPTAGTPSTTPAPTPVPVATSNNKESSMTAPKRKAPAKPKVKATSIARPKPRPSLAKERSATPVSSPHATPNPNEPSTSTSKSKKSSNHLAAKRAVSAATGGASRSRSTSVMPGESEANARKRSGQTQEEKGKEDDKEDEEKEVDDRLYCVCRTSYDEDRVMIACDRCDEWYHTQCVNMPDLEVDLVDQFICPLCVSNNPHLPLRTTYKKRCLAGLGHPRPASQHACHKPARGAFSKYCSDECGVGYMRERIEKYAKNVTKTVAKNSREAKEQGEFRGLWAAVKDAGRREGVVVRMLHENFDSPRTEIVMPRVPKTTRLRERLEFQINKISRRRAELKAEQGIVIWRATILDHAAHRADRVGHCGWDGRLLWSDEEVLTFGTEVIDSYDRTAMRYPGDEMAVDRADESGNDDREWWCTGKKKCDRHAGWQKLRLAEVDLERELFEAELEKLTTRERDLRRRIEDLCAAQPESDLLLNSPGVSHAARTGRLQLGNGTMSAASTPSVDDVAVTIIGVNGINGVDDAKKGKKRKLEGR</sequence>
<evidence type="ECO:0000256" key="2">
    <source>
        <dbReference type="ARBA" id="ARBA00022723"/>
    </source>
</evidence>
<evidence type="ECO:0000313" key="11">
    <source>
        <dbReference type="Proteomes" id="UP000053257"/>
    </source>
</evidence>
<evidence type="ECO:0000259" key="9">
    <source>
        <dbReference type="PROSITE" id="PS50016"/>
    </source>
</evidence>
<dbReference type="InterPro" id="IPR011011">
    <property type="entry name" value="Znf_FYVE_PHD"/>
</dbReference>
<dbReference type="GO" id="GO:0008270">
    <property type="term" value="F:zinc ion binding"/>
    <property type="evidence" value="ECO:0007669"/>
    <property type="project" value="UniProtKB-KW"/>
</dbReference>
<keyword evidence="2" id="KW-0479">Metal-binding</keyword>
<feature type="compositionally biased region" description="Low complexity" evidence="8">
    <location>
        <begin position="673"/>
        <end position="683"/>
    </location>
</feature>
<reference evidence="10 11" key="1">
    <citation type="journal article" date="2014" name="PLoS Genet.">
        <title>Analysis of the Phlebiopsis gigantea genome, transcriptome and secretome provides insight into its pioneer colonization strategies of wood.</title>
        <authorList>
            <person name="Hori C."/>
            <person name="Ishida T."/>
            <person name="Igarashi K."/>
            <person name="Samejima M."/>
            <person name="Suzuki H."/>
            <person name="Master E."/>
            <person name="Ferreira P."/>
            <person name="Ruiz-Duenas F.J."/>
            <person name="Held B."/>
            <person name="Canessa P."/>
            <person name="Larrondo L.F."/>
            <person name="Schmoll M."/>
            <person name="Druzhinina I.S."/>
            <person name="Kubicek C.P."/>
            <person name="Gaskell J.A."/>
            <person name="Kersten P."/>
            <person name="St John F."/>
            <person name="Glasner J."/>
            <person name="Sabat G."/>
            <person name="Splinter BonDurant S."/>
            <person name="Syed K."/>
            <person name="Yadav J."/>
            <person name="Mgbeahuruike A.C."/>
            <person name="Kovalchuk A."/>
            <person name="Asiegbu F.O."/>
            <person name="Lackner G."/>
            <person name="Hoffmeister D."/>
            <person name="Rencoret J."/>
            <person name="Gutierrez A."/>
            <person name="Sun H."/>
            <person name="Lindquist E."/>
            <person name="Barry K."/>
            <person name="Riley R."/>
            <person name="Grigoriev I.V."/>
            <person name="Henrissat B."/>
            <person name="Kues U."/>
            <person name="Berka R.M."/>
            <person name="Martinez A.T."/>
            <person name="Covert S.F."/>
            <person name="Blanchette R.A."/>
            <person name="Cullen D."/>
        </authorList>
    </citation>
    <scope>NUCLEOTIDE SEQUENCE [LARGE SCALE GENOMIC DNA]</scope>
    <source>
        <strain evidence="10 11">11061_1 CR5-6</strain>
    </source>
</reference>
<feature type="coiled-coil region" evidence="7">
    <location>
        <begin position="1036"/>
        <end position="1070"/>
    </location>
</feature>
<feature type="compositionally biased region" description="Polar residues" evidence="8">
    <location>
        <begin position="261"/>
        <end position="275"/>
    </location>
</feature>
<comment type="subcellular location">
    <subcellularLocation>
        <location evidence="1">Nucleus</location>
    </subcellularLocation>
</comment>
<dbReference type="InterPro" id="IPR019786">
    <property type="entry name" value="Zinc_finger_PHD-type_CS"/>
</dbReference>
<feature type="compositionally biased region" description="Polar residues" evidence="8">
    <location>
        <begin position="221"/>
        <end position="231"/>
    </location>
</feature>
<gene>
    <name evidence="10" type="ORF">PHLGIDRAFT_33082</name>
</gene>
<dbReference type="PANTHER" id="PTHR46174">
    <property type="entry name" value="CXXC-TYPE ZINC FINGER PROTEIN 1"/>
    <property type="match status" value="1"/>
</dbReference>
<organism evidence="10 11">
    <name type="scientific">Phlebiopsis gigantea (strain 11061_1 CR5-6)</name>
    <name type="common">White-rot fungus</name>
    <name type="synonym">Peniophora gigantea</name>
    <dbReference type="NCBI Taxonomy" id="745531"/>
    <lineage>
        <taxon>Eukaryota</taxon>
        <taxon>Fungi</taxon>
        <taxon>Dikarya</taxon>
        <taxon>Basidiomycota</taxon>
        <taxon>Agaricomycotina</taxon>
        <taxon>Agaricomycetes</taxon>
        <taxon>Polyporales</taxon>
        <taxon>Phanerochaetaceae</taxon>
        <taxon>Phlebiopsis</taxon>
    </lineage>
</organism>
<keyword evidence="3 6" id="KW-0863">Zinc-finger</keyword>
<protein>
    <recommendedName>
        <fullName evidence="9">PHD-type domain-containing protein</fullName>
    </recommendedName>
</protein>
<dbReference type="PANTHER" id="PTHR46174:SF1">
    <property type="entry name" value="CXXC-TYPE ZINC FINGER PROTEIN 1"/>
    <property type="match status" value="1"/>
</dbReference>
<keyword evidence="5" id="KW-0539">Nucleus</keyword>
<dbReference type="STRING" id="745531.A0A0C3P298"/>
<feature type="compositionally biased region" description="Low complexity" evidence="8">
    <location>
        <begin position="697"/>
        <end position="713"/>
    </location>
</feature>
<evidence type="ECO:0000313" key="10">
    <source>
        <dbReference type="EMBL" id="KIP11999.1"/>
    </source>
</evidence>
<keyword evidence="7" id="KW-0175">Coiled coil</keyword>
<evidence type="ECO:0000256" key="5">
    <source>
        <dbReference type="ARBA" id="ARBA00023242"/>
    </source>
</evidence>
<feature type="compositionally biased region" description="Basic and acidic residues" evidence="8">
    <location>
        <begin position="295"/>
        <end position="332"/>
    </location>
</feature>
<dbReference type="GO" id="GO:0045893">
    <property type="term" value="P:positive regulation of DNA-templated transcription"/>
    <property type="evidence" value="ECO:0007669"/>
    <property type="project" value="TreeGrafter"/>
</dbReference>
<evidence type="ECO:0000256" key="3">
    <source>
        <dbReference type="ARBA" id="ARBA00022771"/>
    </source>
</evidence>
<dbReference type="InterPro" id="IPR013083">
    <property type="entry name" value="Znf_RING/FYVE/PHD"/>
</dbReference>
<dbReference type="OrthoDB" id="436852at2759"/>
<dbReference type="InterPro" id="IPR001965">
    <property type="entry name" value="Znf_PHD"/>
</dbReference>
<keyword evidence="4" id="KW-0862">Zinc</keyword>
<feature type="compositionally biased region" description="Polar residues" evidence="8">
    <location>
        <begin position="577"/>
        <end position="588"/>
    </location>
</feature>
<feature type="compositionally biased region" description="Basic residues" evidence="8">
    <location>
        <begin position="633"/>
        <end position="643"/>
    </location>
</feature>
<accession>A0A0C3P298</accession>
<evidence type="ECO:0000256" key="4">
    <source>
        <dbReference type="ARBA" id="ARBA00022833"/>
    </source>
</evidence>
<feature type="compositionally biased region" description="Basic residues" evidence="8">
    <location>
        <begin position="466"/>
        <end position="477"/>
    </location>
</feature>
<feature type="region of interest" description="Disordered" evidence="8">
    <location>
        <begin position="410"/>
        <end position="742"/>
    </location>
</feature>
<feature type="compositionally biased region" description="Polar residues" evidence="8">
    <location>
        <begin position="42"/>
        <end position="57"/>
    </location>
</feature>
<keyword evidence="11" id="KW-1185">Reference proteome</keyword>
<dbReference type="GO" id="GO:0048188">
    <property type="term" value="C:Set1C/COMPASS complex"/>
    <property type="evidence" value="ECO:0007669"/>
    <property type="project" value="InterPro"/>
</dbReference>
<evidence type="ECO:0000256" key="8">
    <source>
        <dbReference type="SAM" id="MobiDB-lite"/>
    </source>
</evidence>
<dbReference type="SUPFAM" id="SSF57903">
    <property type="entry name" value="FYVE/PHD zinc finger"/>
    <property type="match status" value="1"/>
</dbReference>
<dbReference type="PROSITE" id="PS01359">
    <property type="entry name" value="ZF_PHD_1"/>
    <property type="match status" value="1"/>
</dbReference>
<dbReference type="Pfam" id="PF00628">
    <property type="entry name" value="PHD"/>
    <property type="match status" value="1"/>
</dbReference>
<feature type="region of interest" description="Disordered" evidence="8">
    <location>
        <begin position="118"/>
        <end position="181"/>
    </location>
</feature>
<dbReference type="InterPro" id="IPR019787">
    <property type="entry name" value="Znf_PHD-finger"/>
</dbReference>
<dbReference type="Proteomes" id="UP000053257">
    <property type="component" value="Unassembled WGS sequence"/>
</dbReference>
<feature type="compositionally biased region" description="Low complexity" evidence="8">
    <location>
        <begin position="161"/>
        <end position="173"/>
    </location>
</feature>
<feature type="compositionally biased region" description="Polar residues" evidence="8">
    <location>
        <begin position="118"/>
        <end position="134"/>
    </location>
</feature>
<dbReference type="HOGENOM" id="CLU_278246_0_0_1"/>
<name>A0A0C3P298_PHLG1</name>
<evidence type="ECO:0000256" key="1">
    <source>
        <dbReference type="ARBA" id="ARBA00004123"/>
    </source>
</evidence>